<evidence type="ECO:0000256" key="7">
    <source>
        <dbReference type="ARBA" id="ARBA00022692"/>
    </source>
</evidence>
<gene>
    <name evidence="23" type="ORF">SAMN02745857_00763</name>
</gene>
<feature type="modified residue" description="4-aspartylphosphate" evidence="18">
    <location>
        <position position="826"/>
    </location>
</feature>
<evidence type="ECO:0000256" key="11">
    <source>
        <dbReference type="ARBA" id="ARBA00022989"/>
    </source>
</evidence>
<dbReference type="GO" id="GO:0005886">
    <property type="term" value="C:plasma membrane"/>
    <property type="evidence" value="ECO:0007669"/>
    <property type="project" value="UniProtKB-SubCell"/>
</dbReference>
<dbReference type="PANTHER" id="PTHR45339:SF1">
    <property type="entry name" value="HYBRID SIGNAL TRANSDUCTION HISTIDINE KINASE J"/>
    <property type="match status" value="1"/>
</dbReference>
<dbReference type="CDD" id="cd00082">
    <property type="entry name" value="HisKA"/>
    <property type="match status" value="1"/>
</dbReference>
<dbReference type="PROSITE" id="PS50112">
    <property type="entry name" value="PAS"/>
    <property type="match status" value="1"/>
</dbReference>
<dbReference type="InterPro" id="IPR011006">
    <property type="entry name" value="CheY-like_superfamily"/>
</dbReference>
<dbReference type="GO" id="GO:0000155">
    <property type="term" value="F:phosphorelay sensor kinase activity"/>
    <property type="evidence" value="ECO:0007669"/>
    <property type="project" value="InterPro"/>
</dbReference>
<keyword evidence="4" id="KW-1003">Cell membrane</keyword>
<evidence type="ECO:0000256" key="9">
    <source>
        <dbReference type="ARBA" id="ARBA00022777"/>
    </source>
</evidence>
<reference evidence="23 24" key="1">
    <citation type="submission" date="2017-04" db="EMBL/GenBank/DDBJ databases">
        <authorList>
            <person name="Afonso C.L."/>
            <person name="Miller P.J."/>
            <person name="Scott M.A."/>
            <person name="Spackman E."/>
            <person name="Goraichik I."/>
            <person name="Dimitrov K.M."/>
            <person name="Suarez D.L."/>
            <person name="Swayne D.E."/>
        </authorList>
    </citation>
    <scope>NUCLEOTIDE SEQUENCE [LARGE SCALE GENOMIC DNA]</scope>
    <source>
        <strain evidence="23 24">DSM 23236</strain>
    </source>
</reference>
<dbReference type="InterPro" id="IPR036097">
    <property type="entry name" value="HisK_dim/P_sf"/>
</dbReference>
<evidence type="ECO:0000313" key="24">
    <source>
        <dbReference type="Proteomes" id="UP000192761"/>
    </source>
</evidence>
<dbReference type="Gene3D" id="1.10.287.130">
    <property type="match status" value="1"/>
</dbReference>
<evidence type="ECO:0000256" key="4">
    <source>
        <dbReference type="ARBA" id="ARBA00022475"/>
    </source>
</evidence>
<dbReference type="SUPFAM" id="SSF55785">
    <property type="entry name" value="PYP-like sensor domain (PAS domain)"/>
    <property type="match status" value="2"/>
</dbReference>
<evidence type="ECO:0000256" key="8">
    <source>
        <dbReference type="ARBA" id="ARBA00022741"/>
    </source>
</evidence>
<evidence type="ECO:0000259" key="20">
    <source>
        <dbReference type="PROSITE" id="PS50110"/>
    </source>
</evidence>
<dbReference type="RefSeq" id="WP_139798632.1">
    <property type="nucleotide sequence ID" value="NZ_FWXD01000003.1"/>
</dbReference>
<dbReference type="PROSITE" id="PS50109">
    <property type="entry name" value="HIS_KIN"/>
    <property type="match status" value="1"/>
</dbReference>
<feature type="domain" description="PAC" evidence="22">
    <location>
        <begin position="203"/>
        <end position="255"/>
    </location>
</feature>
<dbReference type="Pfam" id="PF12860">
    <property type="entry name" value="PAS_7"/>
    <property type="match status" value="1"/>
</dbReference>
<feature type="domain" description="Response regulatory" evidence="20">
    <location>
        <begin position="776"/>
        <end position="893"/>
    </location>
</feature>
<dbReference type="EC" id="2.7.13.3" evidence="3"/>
<dbReference type="OrthoDB" id="5290456at2"/>
<dbReference type="Pfam" id="PF00512">
    <property type="entry name" value="HisKA"/>
    <property type="match status" value="1"/>
</dbReference>
<evidence type="ECO:0000256" key="3">
    <source>
        <dbReference type="ARBA" id="ARBA00012438"/>
    </source>
</evidence>
<dbReference type="EMBL" id="FWXD01000003">
    <property type="protein sequence ID" value="SMC19665.1"/>
    <property type="molecule type" value="Genomic_DNA"/>
</dbReference>
<evidence type="ECO:0000259" key="19">
    <source>
        <dbReference type="PROSITE" id="PS50109"/>
    </source>
</evidence>
<dbReference type="InterPro" id="IPR001789">
    <property type="entry name" value="Sig_transdc_resp-reg_receiver"/>
</dbReference>
<dbReference type="InterPro" id="IPR003661">
    <property type="entry name" value="HisK_dim/P_dom"/>
</dbReference>
<feature type="domain" description="Response regulatory" evidence="20">
    <location>
        <begin position="634"/>
        <end position="754"/>
    </location>
</feature>
<feature type="domain" description="PAS" evidence="21">
    <location>
        <begin position="129"/>
        <end position="199"/>
    </location>
</feature>
<proteinExistence type="predicted"/>
<sequence>MDDALLARQLSHAFNLEPDADWTRLEQQIAANARDNPASHRAQLQQFIGMVRATYLQYLHAGASGPAATDRGGNAATSGIQANLQQTLAALTADPGMLQGDGVDLQTLSGQIARLVQEHEAAHQALVASESRYRRVVNSLKEVVFKTNWQGGWVFLNKPWEELTGYRVEDSLGKSFMNFVHPQDRDEHLNEFIALIEGRQETCRLTVRYQTRLGHARMVEVFARLIVDEQGRILGVGGTLNDVTESHEAQRALADSYAHLQDAVESMDAGILILDEQRRIRVTNQQLRSTYQAIAAALRPGMPFRTLVQAHYRNDPVLPLHCSEEQYIAQRMAELDLPHYAFERQLNERHFAISQHRTSDGGTVIQHTDVTALYRSAQELAKAKEAAEQANRSKSDFLANMSHEIRTPMNGVLGMLQLALDTELDPEQHEFLRIARASAETLLTVINEILDFSKIESGRLDIYPESIIVDEVLHDCLKGIAHRAYEKGLALYAAIDPALPGRLIFDPHRLRQIITNVVGNAIKFTEQGEIVVHLQAATLRDHPALRLIVSDTGIGIEPDKKLHVFSAFEQADTSTTRRYGGTGLGLSICQRIVEHLGGTIELHSQPGEGSAFVFTLPCAADRQPIELANCPTGTVLLVEPHAGQRQALAQRLAKWAVNVVETASADEAQAWLESAAAGVPGHVLLLACPTGDQQEPAQYGAMLQRAGMKSSQLLMLREPGAIDDKARWFQQTSATVLNKPLSDHELDAALRTALALPGEAAAPAAGTSSRSQRPGRLLLVEDNAVNRHLALRLLSKQGCSQIEVACSGIDALEQVRHHDYDLIFMDIQMPEMSGLEATHRIRQLPLTVQPRIVAMTARAMAEDRAACFAAGMDDYLSKPIEWQALKDMLDRYMPTVDTATAPVSQQFDQAATRFGDDPVLWQVLCNAFASEAMPLEARMTQALHQQDATLLAHTLTTLAGASSHFASDWATQAQALAGAISPDMDWHDVAPRGASLHLDLLKLIALVRAVAIQQGGAP</sequence>
<name>A0A1W1X6U6_9NEIS</name>
<keyword evidence="7" id="KW-0812">Transmembrane</keyword>
<evidence type="ECO:0000256" key="15">
    <source>
        <dbReference type="ARBA" id="ARBA00064003"/>
    </source>
</evidence>
<dbReference type="InterPro" id="IPR036641">
    <property type="entry name" value="HPT_dom_sf"/>
</dbReference>
<evidence type="ECO:0000256" key="6">
    <source>
        <dbReference type="ARBA" id="ARBA00022679"/>
    </source>
</evidence>
<keyword evidence="8" id="KW-0547">Nucleotide-binding</keyword>
<dbReference type="AlphaFoldDB" id="A0A1W1X6U6"/>
<dbReference type="CDD" id="cd17546">
    <property type="entry name" value="REC_hyHK_CKI1_RcsC-like"/>
    <property type="match status" value="1"/>
</dbReference>
<dbReference type="Pfam" id="PF00072">
    <property type="entry name" value="Response_reg"/>
    <property type="match status" value="1"/>
</dbReference>
<dbReference type="SUPFAM" id="SSF55874">
    <property type="entry name" value="ATPase domain of HSP90 chaperone/DNA topoisomerase II/histidine kinase"/>
    <property type="match status" value="1"/>
</dbReference>
<dbReference type="InterPro" id="IPR036890">
    <property type="entry name" value="HATPase_C_sf"/>
</dbReference>
<evidence type="ECO:0000256" key="10">
    <source>
        <dbReference type="ARBA" id="ARBA00022840"/>
    </source>
</evidence>
<dbReference type="InterPro" id="IPR003594">
    <property type="entry name" value="HATPase_dom"/>
</dbReference>
<dbReference type="SMART" id="SM00448">
    <property type="entry name" value="REC"/>
    <property type="match status" value="1"/>
</dbReference>
<dbReference type="CDD" id="cd00130">
    <property type="entry name" value="PAS"/>
    <property type="match status" value="1"/>
</dbReference>
<accession>A0A1W1X6U6</accession>
<keyword evidence="9" id="KW-0418">Kinase</keyword>
<dbReference type="STRING" id="1121001.SAMN02745857_00763"/>
<dbReference type="Gene3D" id="3.30.450.20">
    <property type="entry name" value="PAS domain"/>
    <property type="match status" value="2"/>
</dbReference>
<dbReference type="PROSITE" id="PS50113">
    <property type="entry name" value="PAC"/>
    <property type="match status" value="1"/>
</dbReference>
<keyword evidence="5 18" id="KW-0597">Phosphoprotein</keyword>
<dbReference type="Pfam" id="PF02518">
    <property type="entry name" value="HATPase_c"/>
    <property type="match status" value="1"/>
</dbReference>
<dbReference type="InterPro" id="IPR013767">
    <property type="entry name" value="PAS_fold"/>
</dbReference>
<comment type="catalytic activity">
    <reaction evidence="1">
        <text>ATP + protein L-histidine = ADP + protein N-phospho-L-histidine.</text>
        <dbReference type="EC" id="2.7.13.3"/>
    </reaction>
</comment>
<evidence type="ECO:0000256" key="14">
    <source>
        <dbReference type="ARBA" id="ARBA00058004"/>
    </source>
</evidence>
<feature type="domain" description="Histidine kinase" evidence="19">
    <location>
        <begin position="400"/>
        <end position="620"/>
    </location>
</feature>
<dbReference type="InterPro" id="IPR000014">
    <property type="entry name" value="PAS"/>
</dbReference>
<dbReference type="GO" id="GO:0006355">
    <property type="term" value="P:regulation of DNA-templated transcription"/>
    <property type="evidence" value="ECO:0007669"/>
    <property type="project" value="InterPro"/>
</dbReference>
<evidence type="ECO:0000256" key="1">
    <source>
        <dbReference type="ARBA" id="ARBA00000085"/>
    </source>
</evidence>
<keyword evidence="6" id="KW-0808">Transferase</keyword>
<evidence type="ECO:0000313" key="23">
    <source>
        <dbReference type="EMBL" id="SMC19665.1"/>
    </source>
</evidence>
<dbReference type="SMART" id="SM00388">
    <property type="entry name" value="HisKA"/>
    <property type="match status" value="1"/>
</dbReference>
<dbReference type="PROSITE" id="PS50110">
    <property type="entry name" value="RESPONSE_REGULATORY"/>
    <property type="match status" value="2"/>
</dbReference>
<comment type="subcellular location">
    <subcellularLocation>
        <location evidence="2">Cell membrane</location>
        <topology evidence="2">Multi-pass membrane protein</topology>
    </subcellularLocation>
</comment>
<evidence type="ECO:0000256" key="16">
    <source>
        <dbReference type="ARBA" id="ARBA00068150"/>
    </source>
</evidence>
<dbReference type="FunFam" id="3.30.565.10:FF:000010">
    <property type="entry name" value="Sensor histidine kinase RcsC"/>
    <property type="match status" value="1"/>
</dbReference>
<dbReference type="Pfam" id="PF00989">
    <property type="entry name" value="PAS"/>
    <property type="match status" value="1"/>
</dbReference>
<dbReference type="SUPFAM" id="SSF52172">
    <property type="entry name" value="CheY-like"/>
    <property type="match status" value="2"/>
</dbReference>
<evidence type="ECO:0000259" key="21">
    <source>
        <dbReference type="PROSITE" id="PS50112"/>
    </source>
</evidence>
<keyword evidence="11" id="KW-1133">Transmembrane helix</keyword>
<evidence type="ECO:0000256" key="2">
    <source>
        <dbReference type="ARBA" id="ARBA00004651"/>
    </source>
</evidence>
<evidence type="ECO:0000256" key="12">
    <source>
        <dbReference type="ARBA" id="ARBA00023012"/>
    </source>
</evidence>
<evidence type="ECO:0000259" key="22">
    <source>
        <dbReference type="PROSITE" id="PS50113"/>
    </source>
</evidence>
<dbReference type="SMART" id="SM00091">
    <property type="entry name" value="PAS"/>
    <property type="match status" value="2"/>
</dbReference>
<evidence type="ECO:0000256" key="18">
    <source>
        <dbReference type="PROSITE-ProRule" id="PRU00169"/>
    </source>
</evidence>
<keyword evidence="10" id="KW-0067">ATP-binding</keyword>
<evidence type="ECO:0000256" key="17">
    <source>
        <dbReference type="ARBA" id="ARBA00070152"/>
    </source>
</evidence>
<dbReference type="Gene3D" id="3.30.565.10">
    <property type="entry name" value="Histidine kinase-like ATPase, C-terminal domain"/>
    <property type="match status" value="1"/>
</dbReference>
<dbReference type="InterPro" id="IPR035965">
    <property type="entry name" value="PAS-like_dom_sf"/>
</dbReference>
<comment type="subunit">
    <text evidence="15">At low DSF concentrations, interacts with RpfF.</text>
</comment>
<dbReference type="PRINTS" id="PR00344">
    <property type="entry name" value="BCTRLSENSOR"/>
</dbReference>
<dbReference type="SUPFAM" id="SSF47226">
    <property type="entry name" value="Histidine-containing phosphotransfer domain, HPT domain"/>
    <property type="match status" value="1"/>
</dbReference>
<dbReference type="Gene3D" id="3.40.50.2300">
    <property type="match status" value="1"/>
</dbReference>
<dbReference type="FunFam" id="1.10.287.130:FF:000002">
    <property type="entry name" value="Two-component osmosensing histidine kinase"/>
    <property type="match status" value="1"/>
</dbReference>
<dbReference type="InterPro" id="IPR005467">
    <property type="entry name" value="His_kinase_dom"/>
</dbReference>
<evidence type="ECO:0000256" key="13">
    <source>
        <dbReference type="ARBA" id="ARBA00023136"/>
    </source>
</evidence>
<dbReference type="Proteomes" id="UP000192761">
    <property type="component" value="Unassembled WGS sequence"/>
</dbReference>
<comment type="function">
    <text evidence="14">Member of the two-component regulatory system BvgS/BvgA. Phosphorylates BvgA via a four-step phosphorelay in response to environmental signals.</text>
</comment>
<keyword evidence="24" id="KW-1185">Reference proteome</keyword>
<dbReference type="PANTHER" id="PTHR45339">
    <property type="entry name" value="HYBRID SIGNAL TRANSDUCTION HISTIDINE KINASE J"/>
    <property type="match status" value="1"/>
</dbReference>
<dbReference type="SUPFAM" id="SSF47384">
    <property type="entry name" value="Homodimeric domain of signal transducing histidine kinase"/>
    <property type="match status" value="1"/>
</dbReference>
<keyword evidence="13" id="KW-0472">Membrane</keyword>
<dbReference type="InterPro" id="IPR000700">
    <property type="entry name" value="PAS-assoc_C"/>
</dbReference>
<keyword evidence="12" id="KW-0902">Two-component regulatory system</keyword>
<dbReference type="CDD" id="cd16922">
    <property type="entry name" value="HATPase_EvgS-ArcB-TorS-like"/>
    <property type="match status" value="1"/>
</dbReference>
<dbReference type="NCBIfam" id="TIGR00229">
    <property type="entry name" value="sensory_box"/>
    <property type="match status" value="1"/>
</dbReference>
<dbReference type="SMART" id="SM00387">
    <property type="entry name" value="HATPase_c"/>
    <property type="match status" value="1"/>
</dbReference>
<comment type="caution">
    <text evidence="18">Lacks conserved residue(s) required for the propagation of feature annotation.</text>
</comment>
<dbReference type="GO" id="GO:0005524">
    <property type="term" value="F:ATP binding"/>
    <property type="evidence" value="ECO:0007669"/>
    <property type="project" value="UniProtKB-KW"/>
</dbReference>
<protein>
    <recommendedName>
        <fullName evidence="16">Sensory/regulatory protein RpfC</fullName>
        <ecNumber evidence="3">2.7.13.3</ecNumber>
    </recommendedName>
    <alternativeName>
        <fullName evidence="17">Virulence sensor protein BvgS</fullName>
    </alternativeName>
</protein>
<evidence type="ECO:0000256" key="5">
    <source>
        <dbReference type="ARBA" id="ARBA00022553"/>
    </source>
</evidence>
<organism evidence="23 24">
    <name type="scientific">Andreprevotia lacus DSM 23236</name>
    <dbReference type="NCBI Taxonomy" id="1121001"/>
    <lineage>
        <taxon>Bacteria</taxon>
        <taxon>Pseudomonadati</taxon>
        <taxon>Pseudomonadota</taxon>
        <taxon>Betaproteobacteria</taxon>
        <taxon>Neisseriales</taxon>
        <taxon>Chitinibacteraceae</taxon>
        <taxon>Andreprevotia</taxon>
    </lineage>
</organism>
<dbReference type="InterPro" id="IPR004358">
    <property type="entry name" value="Sig_transdc_His_kin-like_C"/>
</dbReference>